<sequence>MASSLTVNTLQQQNQLFSLTLCKSSPPTLTVFNFQFLSRFLSSSPPKRTPLLVFKAHVRNTQAKLSTTETDHETSTVTLRTRKGTASGASSLGTRDKRVDSAGEEKDGKRLTKDNNSRKNFAFLKSREMSSGNSSLRSKDEKIGIKSSKTVNREVDNQKMEKRTNDSGQYKVRGITDEKGSKKSKKDRSEQFQLRVELDMCSKRGDVMGAIQLYDKAQREGIKLGQYHYNVLLYLCSSAAVGVVKPAKSGSGMRTLDTFEVSTMNSMELGDSRDMDNNGQLDYGTSPLIDKLESNSSYRFDDLDSTFNEKENLGQFSNGHMKLNSQLLDGRSNLEKGPDDQSRKKDWSIDNQDADEIRLSEDAKKYAFQRGFEIYEKMCLDEVPMNEASLTAVGRMAMSMGDGDMAFDMVKRMKSLGINPRLRSYGPALSVFCNNGDVDKAFSVEEHMLEHGVYPEEPELEALLRVSVEAGKGDRVYYLLHKLRTSVRKVSPSTADVIAKWFNSKEAARLGKKKWNERLIKDTMENKGGGWHGLGWVGKGKWIVSHTTVGGDALCKCCGEKLAIIDLDPIETEKFAESVASIAIKRERNSSFQKFQKWLDYYGPFEAVVDAANVGLYSQRNFKPARVNAVVNGIRQKFPSKKWPLIVLHNRRITGHKMDQPVNRALIEKWKNADALYATPTGSNDDWYWLYAAIKFKCLLVTNDEMRDHTFQLLGNDFFPRWKERHQVRFSFPDAGPEFYMPPPCSVVIQESEKGNWHIPIASEQDYDDEERRWLCVTRANSHMNRQNSYSSPKDLQPLDHNKGQASSCTRADAKTKSHSSNDSPSVNTKRPARKMYKNLKNILSASVLSNHQSVLSKIEAAEELGSIVLGRNFVRDKGSPHLYLLPIKKDKKSSTILSLLLESTYRMHISELSTESDEVFRFDKSLRELKDLRSQLHYAADYCESTFLNAKEKTTVVENTKKYICDALITVVDHLGNVSANLDNCIPNSNAYSEAELRINSLKQRLLSCELYAHKLALNRVKWNVVLPRYHRRYLSAPIEDVARSNEKSGYQGPSAPSWDCRFQSNAKITDKQEFDIQDVPLFMYTFADKSSAIKNLPSKNSVDKFKNSVVECDPNLASARVLLPVRDGISILAKGPNPIFHFQLGNRNPGRRSLRRSFQSTEIMSLIRRTKKNKMKV</sequence>
<feature type="domain" description="PROP1-like PPR" evidence="16">
    <location>
        <begin position="182"/>
        <end position="255"/>
    </location>
</feature>
<dbReference type="PROSITE" id="PS51375">
    <property type="entry name" value="PPR"/>
    <property type="match status" value="1"/>
</dbReference>
<evidence type="ECO:0000256" key="5">
    <source>
        <dbReference type="ARBA" id="ARBA00022694"/>
    </source>
</evidence>
<evidence type="ECO:0000256" key="7">
    <source>
        <dbReference type="ARBA" id="ARBA00022723"/>
    </source>
</evidence>
<keyword evidence="7" id="KW-0479">Metal-binding</keyword>
<dbReference type="Gene3D" id="6.10.140.1620">
    <property type="match status" value="1"/>
</dbReference>
<feature type="compositionally biased region" description="Polar residues" evidence="14">
    <location>
        <begin position="819"/>
        <end position="829"/>
    </location>
</feature>
<evidence type="ECO:0000256" key="4">
    <source>
        <dbReference type="ARBA" id="ARBA00012179"/>
    </source>
</evidence>
<keyword evidence="9" id="KW-0378">Hydrolase</keyword>
<evidence type="ECO:0000256" key="10">
    <source>
        <dbReference type="ARBA" id="ARBA00022833"/>
    </source>
</evidence>
<dbReference type="InterPro" id="IPR033443">
    <property type="entry name" value="PROP1-like_PPR_dom"/>
</dbReference>
<evidence type="ECO:0000256" key="11">
    <source>
        <dbReference type="ARBA" id="ARBA00022842"/>
    </source>
</evidence>
<keyword evidence="6" id="KW-0540">Nuclease</keyword>
<keyword evidence="5" id="KW-0819">tRNA processing</keyword>
<feature type="compositionally biased region" description="Basic and acidic residues" evidence="14">
    <location>
        <begin position="151"/>
        <end position="165"/>
    </location>
</feature>
<dbReference type="PANTHER" id="PTHR13547:SF7">
    <property type="entry name" value="RIBONUCLEASE P"/>
    <property type="match status" value="1"/>
</dbReference>
<dbReference type="Gene3D" id="3.40.50.11980">
    <property type="match status" value="1"/>
</dbReference>
<evidence type="ECO:0000256" key="13">
    <source>
        <dbReference type="PROSITE-ProRule" id="PRU00708"/>
    </source>
</evidence>
<dbReference type="FunFam" id="1.25.40.10:FF:000859">
    <property type="entry name" value="Drug transmembrane transporters"/>
    <property type="match status" value="1"/>
</dbReference>
<gene>
    <name evidence="17" type="ORF">WN944_000879</name>
</gene>
<dbReference type="Gene3D" id="1.25.40.10">
    <property type="entry name" value="Tetratricopeptide repeat domain"/>
    <property type="match status" value="1"/>
</dbReference>
<dbReference type="InterPro" id="IPR002885">
    <property type="entry name" value="PPR_rpt"/>
</dbReference>
<feature type="domain" description="PROP1-like PPR" evidence="16">
    <location>
        <begin position="363"/>
        <end position="508"/>
    </location>
</feature>
<dbReference type="EC" id="3.1.26.5" evidence="4"/>
<evidence type="ECO:0000313" key="17">
    <source>
        <dbReference type="EMBL" id="KAK9208522.1"/>
    </source>
</evidence>
<dbReference type="FunFam" id="1.25.40.10:FF:003531">
    <property type="entry name" value="Uncharacterized protein"/>
    <property type="match status" value="1"/>
</dbReference>
<dbReference type="GO" id="GO:0046872">
    <property type="term" value="F:metal ion binding"/>
    <property type="evidence" value="ECO:0007669"/>
    <property type="project" value="UniProtKB-KW"/>
</dbReference>
<accession>A0AAP0MDM7</accession>
<comment type="similarity">
    <text evidence="3">Belongs to the PPR family. P subfamily.</text>
</comment>
<dbReference type="GO" id="GO:0004526">
    <property type="term" value="F:ribonuclease P activity"/>
    <property type="evidence" value="ECO:0007669"/>
    <property type="project" value="UniProtKB-EC"/>
</dbReference>
<evidence type="ECO:0000256" key="8">
    <source>
        <dbReference type="ARBA" id="ARBA00022737"/>
    </source>
</evidence>
<dbReference type="InterPro" id="IPR031595">
    <property type="entry name" value="PRORP_C"/>
</dbReference>
<dbReference type="AlphaFoldDB" id="A0AAP0MDM7"/>
<protein>
    <recommendedName>
        <fullName evidence="4">ribonuclease P</fullName>
        <ecNumber evidence="4">3.1.26.5</ecNumber>
    </recommendedName>
</protein>
<comment type="cofactor">
    <cofactor evidence="2">
        <name>Mg(2+)</name>
        <dbReference type="ChEBI" id="CHEBI:18420"/>
    </cofactor>
</comment>
<evidence type="ECO:0000256" key="6">
    <source>
        <dbReference type="ARBA" id="ARBA00022722"/>
    </source>
</evidence>
<feature type="region of interest" description="Disordered" evidence="14">
    <location>
        <begin position="329"/>
        <end position="349"/>
    </location>
</feature>
<evidence type="ECO:0000313" key="18">
    <source>
        <dbReference type="Proteomes" id="UP001428341"/>
    </source>
</evidence>
<keyword evidence="12" id="KW-0464">Manganese</keyword>
<comment type="caution">
    <text evidence="17">The sequence shown here is derived from an EMBL/GenBank/DDBJ whole genome shotgun (WGS) entry which is preliminary data.</text>
</comment>
<organism evidence="17 18">
    <name type="scientific">Citrus x changshan-huyou</name>
    <dbReference type="NCBI Taxonomy" id="2935761"/>
    <lineage>
        <taxon>Eukaryota</taxon>
        <taxon>Viridiplantae</taxon>
        <taxon>Streptophyta</taxon>
        <taxon>Embryophyta</taxon>
        <taxon>Tracheophyta</taxon>
        <taxon>Spermatophyta</taxon>
        <taxon>Magnoliopsida</taxon>
        <taxon>eudicotyledons</taxon>
        <taxon>Gunneridae</taxon>
        <taxon>Pentapetalae</taxon>
        <taxon>rosids</taxon>
        <taxon>malvids</taxon>
        <taxon>Sapindales</taxon>
        <taxon>Rutaceae</taxon>
        <taxon>Aurantioideae</taxon>
        <taxon>Citrus</taxon>
    </lineage>
</organism>
<feature type="domain" description="PRORP" evidence="15">
    <location>
        <begin position="553"/>
        <end position="776"/>
    </location>
</feature>
<evidence type="ECO:0000256" key="9">
    <source>
        <dbReference type="ARBA" id="ARBA00022801"/>
    </source>
</evidence>
<keyword evidence="8" id="KW-0677">Repeat</keyword>
<dbReference type="InterPro" id="IPR011990">
    <property type="entry name" value="TPR-like_helical_dom_sf"/>
</dbReference>
<evidence type="ECO:0000256" key="2">
    <source>
        <dbReference type="ARBA" id="ARBA00001946"/>
    </source>
</evidence>
<keyword evidence="10" id="KW-0862">Zinc</keyword>
<dbReference type="PANTHER" id="PTHR13547">
    <property type="match status" value="1"/>
</dbReference>
<feature type="compositionally biased region" description="Basic and acidic residues" evidence="14">
    <location>
        <begin position="332"/>
        <end position="348"/>
    </location>
</feature>
<dbReference type="Proteomes" id="UP001428341">
    <property type="component" value="Unassembled WGS sequence"/>
</dbReference>
<comment type="catalytic activity">
    <reaction evidence="1">
        <text>Endonucleolytic cleavage of RNA, removing 5'-extranucleotides from tRNA precursor.</text>
        <dbReference type="EC" id="3.1.26.5"/>
    </reaction>
</comment>
<name>A0AAP0MDM7_9ROSI</name>
<feature type="repeat" description="PPR" evidence="13">
    <location>
        <begin position="421"/>
        <end position="455"/>
    </location>
</feature>
<feature type="compositionally biased region" description="Polar residues" evidence="14">
    <location>
        <begin position="785"/>
        <end position="794"/>
    </location>
</feature>
<evidence type="ECO:0000256" key="12">
    <source>
        <dbReference type="ARBA" id="ARBA00023211"/>
    </source>
</evidence>
<feature type="compositionally biased region" description="Basic and acidic residues" evidence="14">
    <location>
        <begin position="94"/>
        <end position="117"/>
    </location>
</feature>
<dbReference type="FunFam" id="3.40.50.11980:FF:000002">
    <property type="entry name" value="Proteinaceous RNase P 2"/>
    <property type="match status" value="1"/>
</dbReference>
<dbReference type="GO" id="GO:0001682">
    <property type="term" value="P:tRNA 5'-leader removal"/>
    <property type="evidence" value="ECO:0007669"/>
    <property type="project" value="UniProtKB-ARBA"/>
</dbReference>
<proteinExistence type="inferred from homology"/>
<dbReference type="Pfam" id="PF16953">
    <property type="entry name" value="PRORP"/>
    <property type="match status" value="1"/>
</dbReference>
<dbReference type="EMBL" id="JBCGBO010000004">
    <property type="protein sequence ID" value="KAK9208522.1"/>
    <property type="molecule type" value="Genomic_DNA"/>
</dbReference>
<evidence type="ECO:0000259" key="15">
    <source>
        <dbReference type="Pfam" id="PF16953"/>
    </source>
</evidence>
<keyword evidence="18" id="KW-1185">Reference proteome</keyword>
<evidence type="ECO:0000256" key="3">
    <source>
        <dbReference type="ARBA" id="ARBA00007626"/>
    </source>
</evidence>
<feature type="region of interest" description="Disordered" evidence="14">
    <location>
        <begin position="785"/>
        <end position="833"/>
    </location>
</feature>
<evidence type="ECO:0000259" key="16">
    <source>
        <dbReference type="Pfam" id="PF17177"/>
    </source>
</evidence>
<dbReference type="Pfam" id="PF17177">
    <property type="entry name" value="PPR_long"/>
    <property type="match status" value="2"/>
</dbReference>
<evidence type="ECO:0000256" key="1">
    <source>
        <dbReference type="ARBA" id="ARBA00000928"/>
    </source>
</evidence>
<keyword evidence="11" id="KW-0460">Magnesium</keyword>
<feature type="region of interest" description="Disordered" evidence="14">
    <location>
        <begin position="64"/>
        <end position="190"/>
    </location>
</feature>
<reference evidence="17 18" key="1">
    <citation type="submission" date="2024-05" db="EMBL/GenBank/DDBJ databases">
        <title>Haplotype-resolved chromosome-level genome assembly of Huyou (Citrus changshanensis).</title>
        <authorList>
            <person name="Miao C."/>
            <person name="Chen W."/>
            <person name="Wu Y."/>
            <person name="Wang L."/>
            <person name="Zhao S."/>
            <person name="Grierson D."/>
            <person name="Xu C."/>
            <person name="Chen K."/>
        </authorList>
    </citation>
    <scope>NUCLEOTIDE SEQUENCE [LARGE SCALE GENOMIC DNA]</scope>
    <source>
        <strain evidence="17">01-14</strain>
        <tissue evidence="17">Leaf</tissue>
    </source>
</reference>
<evidence type="ECO:0000256" key="14">
    <source>
        <dbReference type="SAM" id="MobiDB-lite"/>
    </source>
</evidence>